<sequence length="557" mass="62318">MSAAQPGDSGSRPVVGTKIHSHRRSTDDERTDAGDSDPEKSDDANTYAPINVTPSANDGRMQRLHSTSSRPIERSWSLNDGYSCHTADEEAGAHLPDEAQGEDTDESSAFVVAWDENDPMNPRNFNTFRRWIIVIICSMGSLCVTCTSSMYTVTYDQITQEFNCSRLVATLGLSFFIFGLAVGPLFLGPLSEFYGRRYIYIISFTFFLIWLIPCAVAQNIETMIVCRFFNGIAGSAFLSVAGGTVGDLFARHELSAPMMLYTASPFVGPEVGPLVGGFINQYTTWRWTFYVLLIWTGLLLISIIALVPETYHPVLLRRKARQMRKETGDDRWKAPIERLNRSVAQTVLRSTYRPMLLLTLEPMCLNLCIFSAILLGILYLFFGAFQLVFGNVYGFELWQRGLCFLGLFVGMLFAILSDPLWRRIYQRLEKNHERAVGKADDFQPEWRLPPAILGGPLVTIGLFIFAWTIYPHVHWIAPIIGSAFFGAGTILVYSGIFTFLVDAYPTFAASALAANSFARSLFGGIFPLFGIQMYNRLGYHWATSLLAFLTLAMTPFP</sequence>
<keyword evidence="10" id="KW-1185">Reference proteome</keyword>
<feature type="domain" description="Major facilitator superfamily (MFS) profile" evidence="8">
    <location>
        <begin position="133"/>
        <end position="557"/>
    </location>
</feature>
<keyword evidence="5 7" id="KW-0472">Membrane</keyword>
<proteinExistence type="inferred from homology"/>
<feature type="transmembrane region" description="Helical" evidence="7">
    <location>
        <begin position="451"/>
        <end position="470"/>
    </location>
</feature>
<comment type="subcellular location">
    <subcellularLocation>
        <location evidence="1">Cell membrane</location>
        <topology evidence="1">Multi-pass membrane protein</topology>
    </subcellularLocation>
</comment>
<dbReference type="EMBL" id="MSFO01000003">
    <property type="protein sequence ID" value="PLB50459.1"/>
    <property type="molecule type" value="Genomic_DNA"/>
</dbReference>
<feature type="transmembrane region" description="Helical" evidence="7">
    <location>
        <begin position="397"/>
        <end position="417"/>
    </location>
</feature>
<dbReference type="Gene3D" id="1.20.1250.20">
    <property type="entry name" value="MFS general substrate transporter like domains"/>
    <property type="match status" value="1"/>
</dbReference>
<dbReference type="RefSeq" id="XP_024705761.1">
    <property type="nucleotide sequence ID" value="XM_024842492.1"/>
</dbReference>
<evidence type="ECO:0000259" key="8">
    <source>
        <dbReference type="PROSITE" id="PS50850"/>
    </source>
</evidence>
<evidence type="ECO:0000256" key="6">
    <source>
        <dbReference type="SAM" id="MobiDB-lite"/>
    </source>
</evidence>
<dbReference type="GeneID" id="36550189"/>
<feature type="transmembrane region" description="Helical" evidence="7">
    <location>
        <begin position="287"/>
        <end position="308"/>
    </location>
</feature>
<name>A0A2I2GC55_9EURO</name>
<dbReference type="FunFam" id="1.20.1720.10:FF:000063">
    <property type="entry name" value="MFS multidrug transporter, putative (AFU_orthologue AFUA_2G05840)"/>
    <property type="match status" value="1"/>
</dbReference>
<dbReference type="VEuPathDB" id="FungiDB:P170DRAFT_144811"/>
<dbReference type="PANTHER" id="PTHR23502">
    <property type="entry name" value="MAJOR FACILITATOR SUPERFAMILY"/>
    <property type="match status" value="1"/>
</dbReference>
<dbReference type="InterPro" id="IPR020846">
    <property type="entry name" value="MFS_dom"/>
</dbReference>
<feature type="transmembrane region" description="Helical" evidence="7">
    <location>
        <begin position="512"/>
        <end position="531"/>
    </location>
</feature>
<dbReference type="GO" id="GO:0022857">
    <property type="term" value="F:transmembrane transporter activity"/>
    <property type="evidence" value="ECO:0007669"/>
    <property type="project" value="InterPro"/>
</dbReference>
<dbReference type="Proteomes" id="UP000234275">
    <property type="component" value="Unassembled WGS sequence"/>
</dbReference>
<dbReference type="PANTHER" id="PTHR23502:SF7">
    <property type="entry name" value="DRUG_PROTON ANTIPORTER YHK8-RELATED"/>
    <property type="match status" value="1"/>
</dbReference>
<evidence type="ECO:0000313" key="9">
    <source>
        <dbReference type="EMBL" id="PLB50459.1"/>
    </source>
</evidence>
<dbReference type="GO" id="GO:0005886">
    <property type="term" value="C:plasma membrane"/>
    <property type="evidence" value="ECO:0007669"/>
    <property type="project" value="UniProtKB-SubCell"/>
</dbReference>
<dbReference type="AlphaFoldDB" id="A0A2I2GC55"/>
<feature type="transmembrane region" description="Helical" evidence="7">
    <location>
        <begin position="476"/>
        <end position="500"/>
    </location>
</feature>
<dbReference type="GO" id="GO:0140115">
    <property type="term" value="P:export across plasma membrane"/>
    <property type="evidence" value="ECO:0007669"/>
    <property type="project" value="UniProtKB-ARBA"/>
</dbReference>
<protein>
    <submittedName>
        <fullName evidence="9">MFS transporter</fullName>
    </submittedName>
</protein>
<accession>A0A2I2GC55</accession>
<comment type="similarity">
    <text evidence="2">Belongs to the major facilitator superfamily.</text>
</comment>
<feature type="transmembrane region" description="Helical" evidence="7">
    <location>
        <begin position="537"/>
        <end position="556"/>
    </location>
</feature>
<reference evidence="9 10" key="1">
    <citation type="submission" date="2016-12" db="EMBL/GenBank/DDBJ databases">
        <title>The genomes of Aspergillus section Nigri reveals drivers in fungal speciation.</title>
        <authorList>
            <consortium name="DOE Joint Genome Institute"/>
            <person name="Vesth T.C."/>
            <person name="Nybo J."/>
            <person name="Theobald S."/>
            <person name="Brandl J."/>
            <person name="Frisvad J.C."/>
            <person name="Nielsen K.F."/>
            <person name="Lyhne E.K."/>
            <person name="Kogle M.E."/>
            <person name="Kuo A."/>
            <person name="Riley R."/>
            <person name="Clum A."/>
            <person name="Nolan M."/>
            <person name="Lipzen A."/>
            <person name="Salamov A."/>
            <person name="Henrissat B."/>
            <person name="Wiebenga A."/>
            <person name="De Vries R.P."/>
            <person name="Grigoriev I.V."/>
            <person name="Mortensen U.H."/>
            <person name="Andersen M.R."/>
            <person name="Baker S.E."/>
        </authorList>
    </citation>
    <scope>NUCLEOTIDE SEQUENCE [LARGE SCALE GENOMIC DNA]</scope>
    <source>
        <strain evidence="9 10">IBT 23096</strain>
    </source>
</reference>
<dbReference type="STRING" id="1392250.A0A2I2GC55"/>
<feature type="transmembrane region" description="Helical" evidence="7">
    <location>
        <begin position="228"/>
        <end position="250"/>
    </location>
</feature>
<evidence type="ECO:0000256" key="2">
    <source>
        <dbReference type="ARBA" id="ARBA00008335"/>
    </source>
</evidence>
<dbReference type="GO" id="GO:0042908">
    <property type="term" value="P:xenobiotic transport"/>
    <property type="evidence" value="ECO:0007669"/>
    <property type="project" value="UniProtKB-ARBA"/>
</dbReference>
<feature type="compositionally biased region" description="Basic and acidic residues" evidence="6">
    <location>
        <begin position="24"/>
        <end position="43"/>
    </location>
</feature>
<evidence type="ECO:0000256" key="5">
    <source>
        <dbReference type="ARBA" id="ARBA00023136"/>
    </source>
</evidence>
<evidence type="ECO:0000313" key="10">
    <source>
        <dbReference type="Proteomes" id="UP000234275"/>
    </source>
</evidence>
<evidence type="ECO:0000256" key="1">
    <source>
        <dbReference type="ARBA" id="ARBA00004651"/>
    </source>
</evidence>
<feature type="transmembrane region" description="Helical" evidence="7">
    <location>
        <begin position="131"/>
        <end position="155"/>
    </location>
</feature>
<feature type="transmembrane region" description="Helical" evidence="7">
    <location>
        <begin position="198"/>
        <end position="216"/>
    </location>
</feature>
<evidence type="ECO:0000256" key="7">
    <source>
        <dbReference type="SAM" id="Phobius"/>
    </source>
</evidence>
<dbReference type="OrthoDB" id="3561359at2759"/>
<dbReference type="InterPro" id="IPR011701">
    <property type="entry name" value="MFS"/>
</dbReference>
<dbReference type="PROSITE" id="PS50850">
    <property type="entry name" value="MFS"/>
    <property type="match status" value="1"/>
</dbReference>
<feature type="transmembrane region" description="Helical" evidence="7">
    <location>
        <begin position="363"/>
        <end position="385"/>
    </location>
</feature>
<dbReference type="SUPFAM" id="SSF103473">
    <property type="entry name" value="MFS general substrate transporter"/>
    <property type="match status" value="1"/>
</dbReference>
<evidence type="ECO:0000256" key="3">
    <source>
        <dbReference type="ARBA" id="ARBA00022692"/>
    </source>
</evidence>
<feature type="region of interest" description="Disordered" evidence="6">
    <location>
        <begin position="1"/>
        <end position="72"/>
    </location>
</feature>
<organism evidence="9 10">
    <name type="scientific">Aspergillus steynii IBT 23096</name>
    <dbReference type="NCBI Taxonomy" id="1392250"/>
    <lineage>
        <taxon>Eukaryota</taxon>
        <taxon>Fungi</taxon>
        <taxon>Dikarya</taxon>
        <taxon>Ascomycota</taxon>
        <taxon>Pezizomycotina</taxon>
        <taxon>Eurotiomycetes</taxon>
        <taxon>Eurotiomycetidae</taxon>
        <taxon>Eurotiales</taxon>
        <taxon>Aspergillaceae</taxon>
        <taxon>Aspergillus</taxon>
        <taxon>Aspergillus subgen. Circumdati</taxon>
    </lineage>
</organism>
<comment type="caution">
    <text evidence="9">The sequence shown here is derived from an EMBL/GenBank/DDBJ whole genome shotgun (WGS) entry which is preliminary data.</text>
</comment>
<dbReference type="CDD" id="cd17323">
    <property type="entry name" value="MFS_Tpo1_MDR_like"/>
    <property type="match status" value="1"/>
</dbReference>
<keyword evidence="3 7" id="KW-0812">Transmembrane</keyword>
<dbReference type="Pfam" id="PF07690">
    <property type="entry name" value="MFS_1"/>
    <property type="match status" value="1"/>
</dbReference>
<keyword evidence="4 7" id="KW-1133">Transmembrane helix</keyword>
<dbReference type="InterPro" id="IPR036259">
    <property type="entry name" value="MFS_trans_sf"/>
</dbReference>
<feature type="transmembrane region" description="Helical" evidence="7">
    <location>
        <begin position="167"/>
        <end position="186"/>
    </location>
</feature>
<evidence type="ECO:0000256" key="4">
    <source>
        <dbReference type="ARBA" id="ARBA00022989"/>
    </source>
</evidence>
<dbReference type="FunFam" id="1.20.1250.20:FF:000082">
    <property type="entry name" value="MFS multidrug transporter, putative"/>
    <property type="match status" value="1"/>
</dbReference>
<dbReference type="PROSITE" id="PS00216">
    <property type="entry name" value="SUGAR_TRANSPORT_1"/>
    <property type="match status" value="1"/>
</dbReference>
<gene>
    <name evidence="9" type="ORF">P170DRAFT_144811</name>
</gene>
<dbReference type="InterPro" id="IPR005829">
    <property type="entry name" value="Sugar_transporter_CS"/>
</dbReference>